<evidence type="ECO:0000313" key="3">
    <source>
        <dbReference type="Proteomes" id="UP000320176"/>
    </source>
</evidence>
<proteinExistence type="predicted"/>
<evidence type="ECO:0000256" key="1">
    <source>
        <dbReference type="SAM" id="Phobius"/>
    </source>
</evidence>
<name>A0A5C6B125_9BACT</name>
<dbReference type="EMBL" id="SJPN01000002">
    <property type="protein sequence ID" value="TWU05853.1"/>
    <property type="molecule type" value="Genomic_DNA"/>
</dbReference>
<organism evidence="2 3">
    <name type="scientific">Stieleria varia</name>
    <dbReference type="NCBI Taxonomy" id="2528005"/>
    <lineage>
        <taxon>Bacteria</taxon>
        <taxon>Pseudomonadati</taxon>
        <taxon>Planctomycetota</taxon>
        <taxon>Planctomycetia</taxon>
        <taxon>Pirellulales</taxon>
        <taxon>Pirellulaceae</taxon>
        <taxon>Stieleria</taxon>
    </lineage>
</organism>
<keyword evidence="1" id="KW-0812">Transmembrane</keyword>
<comment type="caution">
    <text evidence="2">The sequence shown here is derived from an EMBL/GenBank/DDBJ whole genome shotgun (WGS) entry which is preliminary data.</text>
</comment>
<feature type="transmembrane region" description="Helical" evidence="1">
    <location>
        <begin position="7"/>
        <end position="25"/>
    </location>
</feature>
<reference evidence="2 3" key="1">
    <citation type="submission" date="2019-02" db="EMBL/GenBank/DDBJ databases">
        <title>Deep-cultivation of Planctomycetes and their phenomic and genomic characterization uncovers novel biology.</title>
        <authorList>
            <person name="Wiegand S."/>
            <person name="Jogler M."/>
            <person name="Boedeker C."/>
            <person name="Pinto D."/>
            <person name="Vollmers J."/>
            <person name="Rivas-Marin E."/>
            <person name="Kohn T."/>
            <person name="Peeters S.H."/>
            <person name="Heuer A."/>
            <person name="Rast P."/>
            <person name="Oberbeckmann S."/>
            <person name="Bunk B."/>
            <person name="Jeske O."/>
            <person name="Meyerdierks A."/>
            <person name="Storesund J.E."/>
            <person name="Kallscheuer N."/>
            <person name="Luecker S."/>
            <person name="Lage O.M."/>
            <person name="Pohl T."/>
            <person name="Merkel B.J."/>
            <person name="Hornburger P."/>
            <person name="Mueller R.-W."/>
            <person name="Bruemmer F."/>
            <person name="Labrenz M."/>
            <person name="Spormann A.M."/>
            <person name="Op Den Camp H."/>
            <person name="Overmann J."/>
            <person name="Amann R."/>
            <person name="Jetten M.S.M."/>
            <person name="Mascher T."/>
            <person name="Medema M.H."/>
            <person name="Devos D.P."/>
            <person name="Kaster A.-K."/>
            <person name="Ovreas L."/>
            <person name="Rohde M."/>
            <person name="Galperin M.Y."/>
            <person name="Jogler C."/>
        </authorList>
    </citation>
    <scope>NUCLEOTIDE SEQUENCE [LARGE SCALE GENOMIC DNA]</scope>
    <source>
        <strain evidence="2 3">Pla52n</strain>
    </source>
</reference>
<keyword evidence="1" id="KW-0472">Membrane</keyword>
<dbReference type="RefSeq" id="WP_197454381.1">
    <property type="nucleotide sequence ID" value="NZ_CP151726.1"/>
</dbReference>
<sequence>MRKIAPIIIVLAIIAIPIVAMFAWMTSRPSWQISVRNSPQGAIVEVYKSNDVRPTYTTVLTGQLIDTEIERATRMELPAELGKTTFHDETLRPGRWRLMLDGTELDIMERALIVDGTTEIALQD</sequence>
<gene>
    <name evidence="2" type="ORF">Pla52n_15680</name>
</gene>
<keyword evidence="3" id="KW-1185">Reference proteome</keyword>
<dbReference type="Proteomes" id="UP000320176">
    <property type="component" value="Unassembled WGS sequence"/>
</dbReference>
<evidence type="ECO:0000313" key="2">
    <source>
        <dbReference type="EMBL" id="TWU05853.1"/>
    </source>
</evidence>
<dbReference type="AlphaFoldDB" id="A0A5C6B125"/>
<keyword evidence="1" id="KW-1133">Transmembrane helix</keyword>
<protein>
    <submittedName>
        <fullName evidence="2">Uncharacterized protein</fullName>
    </submittedName>
</protein>
<accession>A0A5C6B125</accession>